<evidence type="ECO:0000256" key="1">
    <source>
        <dbReference type="SAM" id="SignalP"/>
    </source>
</evidence>
<organism evidence="3 4">
    <name type="scientific">Myroides indicus</name>
    <dbReference type="NCBI Taxonomy" id="1323422"/>
    <lineage>
        <taxon>Bacteria</taxon>
        <taxon>Pseudomonadati</taxon>
        <taxon>Bacteroidota</taxon>
        <taxon>Flavobacteriia</taxon>
        <taxon>Flavobacteriales</taxon>
        <taxon>Flavobacteriaceae</taxon>
        <taxon>Myroides</taxon>
    </lineage>
</organism>
<dbReference type="SUPFAM" id="SSF54106">
    <property type="entry name" value="LysM domain"/>
    <property type="match status" value="4"/>
</dbReference>
<dbReference type="Gene3D" id="3.10.350.10">
    <property type="entry name" value="LysM domain"/>
    <property type="match status" value="4"/>
</dbReference>
<feature type="domain" description="LysM" evidence="2">
    <location>
        <begin position="102"/>
        <end position="146"/>
    </location>
</feature>
<evidence type="ECO:0000313" key="4">
    <source>
        <dbReference type="Proteomes" id="UP000295215"/>
    </source>
</evidence>
<dbReference type="Gene3D" id="3.40.50.2300">
    <property type="match status" value="2"/>
</dbReference>
<evidence type="ECO:0000259" key="2">
    <source>
        <dbReference type="PROSITE" id="PS51782"/>
    </source>
</evidence>
<dbReference type="PANTHER" id="PTHR33734">
    <property type="entry name" value="LYSM DOMAIN-CONTAINING GPI-ANCHORED PROTEIN 2"/>
    <property type="match status" value="1"/>
</dbReference>
<protein>
    <submittedName>
        <fullName evidence="3">Amino acid/amide ABC transporter substrate-binding protein (HAAT family)</fullName>
    </submittedName>
</protein>
<dbReference type="PANTHER" id="PTHR33734:SF22">
    <property type="entry name" value="MEMBRANE-BOUND LYTIC MUREIN TRANSGLYCOSYLASE D"/>
    <property type="match status" value="1"/>
</dbReference>
<dbReference type="SMART" id="SM00257">
    <property type="entry name" value="LysM"/>
    <property type="match status" value="4"/>
</dbReference>
<gene>
    <name evidence="3" type="ORF">C8P70_10387</name>
</gene>
<dbReference type="InterPro" id="IPR018392">
    <property type="entry name" value="LysM"/>
</dbReference>
<dbReference type="PROSITE" id="PS51782">
    <property type="entry name" value="LYSM"/>
    <property type="match status" value="4"/>
</dbReference>
<dbReference type="Pfam" id="PF01476">
    <property type="entry name" value="LysM"/>
    <property type="match status" value="4"/>
</dbReference>
<name>A0A4R7F4T5_9FLAO</name>
<dbReference type="InterPro" id="IPR036779">
    <property type="entry name" value="LysM_dom_sf"/>
</dbReference>
<sequence>MRKKIITICSAFLLTIFNLQAQDSSFIQYRVNKGDTISKIAREYNIPVSELLKYNPEAKSGIKEGSFVLIPTKEFLSQENDKSIDLSQKEIKDNSVSGAKGQTHVVQPKETLYGISKTYNISVEDILVWNPEIRFDGLKAGSTIIVGKDVNVNEPEQIVEKTYLRNLPASAPDTIKNIHNIYYETVSIEPKQTIYGLAVMYNTTIQRLVELNPELRHGLKIGQQIKVPAYGGNTGNDIKVVTPSVDSSQENTGKYSKITVEPQQTVYSISKEYEISIGDLLKLNPDLKAGLKSGMELIVPSKSGNADEDYSAVEINTTGSFVELSKSLNKNESKEIAFLLPFNIEKLGNTPEERLKSDAFLNMTLDFYSGVLLAVEQANKLGLPLRVNVYDSNESKDNSSVETILKQNNFSNTDVIIGPFFKTNVDKAVQNLPNKDIIVVSPLSNERTNPSSQLVQTMPYGDVLKRELLDYFIKQNTKITVIVDDKKASTKRFMQRSYPNIKTISTGLLSDIDKTLVAGKRNVFILDSNSIESALLLTNKLKDRVSDFDIQIASFDKSDIFDYGEINIQTLVDLKYTFPSVTRESGSASETAFAREYKNKNNIYPNRFATRGYDVAYDVILRLFQGKDFVSTLNYKTQEVENKFVYHKNAAGVIQNTGVYLLQYDENLTVKEL</sequence>
<comment type="caution">
    <text evidence="3">The sequence shown here is derived from an EMBL/GenBank/DDBJ whole genome shotgun (WGS) entry which is preliminary data.</text>
</comment>
<feature type="signal peptide" evidence="1">
    <location>
        <begin position="1"/>
        <end position="21"/>
    </location>
</feature>
<dbReference type="CDD" id="cd00118">
    <property type="entry name" value="LysM"/>
    <property type="match status" value="3"/>
</dbReference>
<dbReference type="OrthoDB" id="2149800at2"/>
<feature type="domain" description="LysM" evidence="2">
    <location>
        <begin position="256"/>
        <end position="306"/>
    </location>
</feature>
<feature type="domain" description="LysM" evidence="2">
    <location>
        <begin position="27"/>
        <end position="70"/>
    </location>
</feature>
<reference evidence="3 4" key="1">
    <citation type="submission" date="2019-03" db="EMBL/GenBank/DDBJ databases">
        <title>Genomic Encyclopedia of Archaeal and Bacterial Type Strains, Phase II (KMG-II): from individual species to whole genera.</title>
        <authorList>
            <person name="Goeker M."/>
        </authorList>
    </citation>
    <scope>NUCLEOTIDE SEQUENCE [LARGE SCALE GENOMIC DNA]</scope>
    <source>
        <strain evidence="3 4">DSM 28213</strain>
    </source>
</reference>
<accession>A0A4R7F4T5</accession>
<dbReference type="EMBL" id="SOAG01000003">
    <property type="protein sequence ID" value="TDS65067.1"/>
    <property type="molecule type" value="Genomic_DNA"/>
</dbReference>
<dbReference type="Proteomes" id="UP000295215">
    <property type="component" value="Unassembled WGS sequence"/>
</dbReference>
<evidence type="ECO:0000313" key="3">
    <source>
        <dbReference type="EMBL" id="TDS65067.1"/>
    </source>
</evidence>
<dbReference type="SUPFAM" id="SSF53822">
    <property type="entry name" value="Periplasmic binding protein-like I"/>
    <property type="match status" value="1"/>
</dbReference>
<dbReference type="RefSeq" id="WP_133711674.1">
    <property type="nucleotide sequence ID" value="NZ_SOAG01000003.1"/>
</dbReference>
<dbReference type="InterPro" id="IPR028082">
    <property type="entry name" value="Peripla_BP_I"/>
</dbReference>
<keyword evidence="1" id="KW-0732">Signal</keyword>
<feature type="chain" id="PRO_5020654624" evidence="1">
    <location>
        <begin position="22"/>
        <end position="673"/>
    </location>
</feature>
<dbReference type="AlphaFoldDB" id="A0A4R7F4T5"/>
<feature type="domain" description="LysM" evidence="2">
    <location>
        <begin position="184"/>
        <end position="227"/>
    </location>
</feature>
<keyword evidence="4" id="KW-1185">Reference proteome</keyword>
<proteinExistence type="predicted"/>